<dbReference type="GO" id="GO:0016787">
    <property type="term" value="F:hydrolase activity"/>
    <property type="evidence" value="ECO:0007669"/>
    <property type="project" value="UniProtKB-KW"/>
</dbReference>
<keyword evidence="2" id="KW-0378">Hydrolase</keyword>
<dbReference type="AlphaFoldDB" id="A0A554W974"/>
<dbReference type="PROSITE" id="PS51832">
    <property type="entry name" value="HD_GYP"/>
    <property type="match status" value="1"/>
</dbReference>
<reference evidence="2 3" key="1">
    <citation type="submission" date="2019-07" db="EMBL/GenBank/DDBJ databases">
        <title>Tepidimonas alkaliphilus YIM 72238 draft genome.</title>
        <authorList>
            <person name="Da Costa M.S."/>
            <person name="Froufe H.J.C."/>
            <person name="Egas C."/>
            <person name="Albuquerque L."/>
        </authorList>
    </citation>
    <scope>NUCLEOTIDE SEQUENCE [LARGE SCALE GENOMIC DNA]</scope>
    <source>
        <strain evidence="2 3">YIM 72238</strain>
    </source>
</reference>
<dbReference type="PANTHER" id="PTHR45228">
    <property type="entry name" value="CYCLIC DI-GMP PHOSPHODIESTERASE TM_0186-RELATED"/>
    <property type="match status" value="1"/>
</dbReference>
<dbReference type="Proteomes" id="UP000315736">
    <property type="component" value="Unassembled WGS sequence"/>
</dbReference>
<protein>
    <submittedName>
        <fullName evidence="2">3'3'-cGAMP-specific phosphodiesterase 3</fullName>
        <ecNumber evidence="2">3.1.4.-</ecNumber>
    </submittedName>
</protein>
<dbReference type="SUPFAM" id="SSF109604">
    <property type="entry name" value="HD-domain/PDEase-like"/>
    <property type="match status" value="1"/>
</dbReference>
<dbReference type="RefSeq" id="WP_143890052.1">
    <property type="nucleotide sequence ID" value="NZ_VJNB01000004.1"/>
</dbReference>
<keyword evidence="3" id="KW-1185">Reference proteome</keyword>
<dbReference type="InterPro" id="IPR052020">
    <property type="entry name" value="Cyclic_di-GMP/3'3'-cGAMP_PDE"/>
</dbReference>
<comment type="caution">
    <text evidence="2">The sequence shown here is derived from an EMBL/GenBank/DDBJ whole genome shotgun (WGS) entry which is preliminary data.</text>
</comment>
<feature type="domain" description="HD-GYP" evidence="1">
    <location>
        <begin position="143"/>
        <end position="337"/>
    </location>
</feature>
<evidence type="ECO:0000259" key="1">
    <source>
        <dbReference type="PROSITE" id="PS51832"/>
    </source>
</evidence>
<name>A0A554W974_9BURK</name>
<dbReference type="EMBL" id="VJNB01000004">
    <property type="protein sequence ID" value="TSE20125.1"/>
    <property type="molecule type" value="Genomic_DNA"/>
</dbReference>
<dbReference type="EC" id="3.1.4.-" evidence="2"/>
<sequence length="403" mass="44471">MWVPLPLDEITLGEPLPVAVWDPRGQLLLAKGAAIRDELHREWLRMHTPVIRREDHDIWRKHYVAALDRAVRRNESLQTIARIARPMQFDEPVAQPDETARPLSERLADLHAALTLLLHQGSHAQDFGGRFVQIDRQLGRWLHQQPDAVLLVLVQMLFNPRLGYSAAHALTCAAVAGLTAQTLGWPAATADALRRAALSMNLGMARLQDELACQAEPLRPEQRQAVHAHPQRSEAILREVGVRDALWLDLVRDHHEIPGGGGYPRGAVEVSEPAQLLRLVDVYVARLSPRLHRPGLPAPRAARDVCLDASGVPTPLGAALVRTLGLYIPGSYVELANGELAVVARRGARATTPLVLAFTGRDGLPRSEPLLRDTAEAAHEVRRSVPAQEVKVRVSVERLLARV</sequence>
<evidence type="ECO:0000313" key="2">
    <source>
        <dbReference type="EMBL" id="TSE20125.1"/>
    </source>
</evidence>
<dbReference type="InterPro" id="IPR037522">
    <property type="entry name" value="HD_GYP_dom"/>
</dbReference>
<dbReference type="Gene3D" id="1.10.3210.10">
    <property type="entry name" value="Hypothetical protein af1432"/>
    <property type="match status" value="1"/>
</dbReference>
<proteinExistence type="predicted"/>
<gene>
    <name evidence="2" type="ORF">Talka_01019</name>
</gene>
<dbReference type="Pfam" id="PF13487">
    <property type="entry name" value="HD_5"/>
    <property type="match status" value="1"/>
</dbReference>
<organism evidence="2 3">
    <name type="scientific">Tepidimonas alkaliphilus</name>
    <dbReference type="NCBI Taxonomy" id="2588942"/>
    <lineage>
        <taxon>Bacteria</taxon>
        <taxon>Pseudomonadati</taxon>
        <taxon>Pseudomonadota</taxon>
        <taxon>Betaproteobacteria</taxon>
        <taxon>Burkholderiales</taxon>
        <taxon>Tepidimonas</taxon>
    </lineage>
</organism>
<dbReference type="OrthoDB" id="9774747at2"/>
<evidence type="ECO:0000313" key="3">
    <source>
        <dbReference type="Proteomes" id="UP000315736"/>
    </source>
</evidence>
<accession>A0A554W974</accession>
<dbReference type="PANTHER" id="PTHR45228:SF1">
    <property type="entry name" value="CYCLIC DI-GMP PHOSPHODIESTERASE TM_0186"/>
    <property type="match status" value="1"/>
</dbReference>